<evidence type="ECO:0000313" key="10">
    <source>
        <dbReference type="EMBL" id="VYU43636.1"/>
    </source>
</evidence>
<dbReference type="GO" id="GO:0003677">
    <property type="term" value="F:DNA binding"/>
    <property type="evidence" value="ECO:0007669"/>
    <property type="project" value="InterPro"/>
</dbReference>
<evidence type="ECO:0000259" key="8">
    <source>
        <dbReference type="Pfam" id="PF02384"/>
    </source>
</evidence>
<dbReference type="EC" id="2.1.1.72" evidence="2"/>
<evidence type="ECO:0000256" key="5">
    <source>
        <dbReference type="ARBA" id="ARBA00022691"/>
    </source>
</evidence>
<dbReference type="EMBL" id="CACRTZ010000029">
    <property type="protein sequence ID" value="VYU43636.1"/>
    <property type="molecule type" value="Genomic_DNA"/>
</dbReference>
<keyword evidence="3 10" id="KW-0489">Methyltransferase</keyword>
<dbReference type="Pfam" id="PF02384">
    <property type="entry name" value="N6_Mtase"/>
    <property type="match status" value="1"/>
</dbReference>
<keyword evidence="5" id="KW-0949">S-adenosyl-L-methionine</keyword>
<dbReference type="Gene3D" id="3.40.50.150">
    <property type="entry name" value="Vaccinia Virus protein VP39"/>
    <property type="match status" value="1"/>
</dbReference>
<dbReference type="InterPro" id="IPR029063">
    <property type="entry name" value="SAM-dependent_MTases_sf"/>
</dbReference>
<dbReference type="InterPro" id="IPR003356">
    <property type="entry name" value="DNA_methylase_A-5"/>
</dbReference>
<gene>
    <name evidence="10" type="ORF">EMLFYP7_02365</name>
</gene>
<evidence type="ECO:0000256" key="2">
    <source>
        <dbReference type="ARBA" id="ARBA00011900"/>
    </source>
</evidence>
<dbReference type="PANTHER" id="PTHR33841:SF5">
    <property type="entry name" value="DNA METHYLASE (MODIFICATION METHYLASE) (METHYLTRANSFERASE)-RELATED"/>
    <property type="match status" value="1"/>
</dbReference>
<organism evidence="10">
    <name type="scientific">Phytobacter massiliensis</name>
    <dbReference type="NCBI Taxonomy" id="1485952"/>
    <lineage>
        <taxon>Bacteria</taxon>
        <taxon>Pseudomonadati</taxon>
        <taxon>Pseudomonadota</taxon>
        <taxon>Gammaproteobacteria</taxon>
        <taxon>Enterobacterales</taxon>
        <taxon>Enterobacteriaceae</taxon>
        <taxon>Phytobacter</taxon>
    </lineage>
</organism>
<dbReference type="PRINTS" id="PR00507">
    <property type="entry name" value="N12N6MTFRASE"/>
</dbReference>
<dbReference type="GO" id="GO:0032259">
    <property type="term" value="P:methylation"/>
    <property type="evidence" value="ECO:0007669"/>
    <property type="project" value="UniProtKB-KW"/>
</dbReference>
<evidence type="ECO:0000256" key="3">
    <source>
        <dbReference type="ARBA" id="ARBA00022603"/>
    </source>
</evidence>
<dbReference type="Pfam" id="PF22837">
    <property type="entry name" value="M_Eco57I_C"/>
    <property type="match status" value="1"/>
</dbReference>
<dbReference type="InterPro" id="IPR050953">
    <property type="entry name" value="N4_N6_ade-DNA_methylase"/>
</dbReference>
<comment type="similarity">
    <text evidence="1">Belongs to the N(4)/N(6)-methyltransferase family.</text>
</comment>
<dbReference type="AlphaFoldDB" id="A0A6N3EPR0"/>
<dbReference type="CDD" id="cd02440">
    <property type="entry name" value="AdoMet_MTases"/>
    <property type="match status" value="1"/>
</dbReference>
<dbReference type="SUPFAM" id="SSF53335">
    <property type="entry name" value="S-adenosyl-L-methionine-dependent methyltransferases"/>
    <property type="match status" value="1"/>
</dbReference>
<accession>A0A6N3EPR0</accession>
<evidence type="ECO:0000256" key="4">
    <source>
        <dbReference type="ARBA" id="ARBA00022679"/>
    </source>
</evidence>
<evidence type="ECO:0000256" key="7">
    <source>
        <dbReference type="ARBA" id="ARBA00047942"/>
    </source>
</evidence>
<dbReference type="RefSeq" id="WP_156566276.1">
    <property type="nucleotide sequence ID" value="NZ_CACRTZ010000029.1"/>
</dbReference>
<reference evidence="10" key="1">
    <citation type="submission" date="2019-11" db="EMBL/GenBank/DDBJ databases">
        <authorList>
            <person name="Feng L."/>
        </authorList>
    </citation>
    <scope>NUCLEOTIDE SEQUENCE</scope>
    <source>
        <strain evidence="10">EMassiliensisLFYP7</strain>
    </source>
</reference>
<dbReference type="GO" id="GO:0009007">
    <property type="term" value="F:site-specific DNA-methyltransferase (adenine-specific) activity"/>
    <property type="evidence" value="ECO:0007669"/>
    <property type="project" value="UniProtKB-EC"/>
</dbReference>
<dbReference type="GO" id="GO:0009307">
    <property type="term" value="P:DNA restriction-modification system"/>
    <property type="evidence" value="ECO:0007669"/>
    <property type="project" value="UniProtKB-KW"/>
</dbReference>
<proteinExistence type="inferred from homology"/>
<comment type="catalytic activity">
    <reaction evidence="7">
        <text>a 2'-deoxyadenosine in DNA + S-adenosyl-L-methionine = an N(6)-methyl-2'-deoxyadenosine in DNA + S-adenosyl-L-homocysteine + H(+)</text>
        <dbReference type="Rhea" id="RHEA:15197"/>
        <dbReference type="Rhea" id="RHEA-COMP:12418"/>
        <dbReference type="Rhea" id="RHEA-COMP:12419"/>
        <dbReference type="ChEBI" id="CHEBI:15378"/>
        <dbReference type="ChEBI" id="CHEBI:57856"/>
        <dbReference type="ChEBI" id="CHEBI:59789"/>
        <dbReference type="ChEBI" id="CHEBI:90615"/>
        <dbReference type="ChEBI" id="CHEBI:90616"/>
        <dbReference type="EC" id="2.1.1.72"/>
    </reaction>
</comment>
<keyword evidence="6" id="KW-0680">Restriction system</keyword>
<evidence type="ECO:0000256" key="1">
    <source>
        <dbReference type="ARBA" id="ARBA00006594"/>
    </source>
</evidence>
<name>A0A6N3EPR0_9ENTR</name>
<feature type="domain" description="DNA methylase adenine-specific" evidence="8">
    <location>
        <begin position="7"/>
        <end position="223"/>
    </location>
</feature>
<evidence type="ECO:0000256" key="6">
    <source>
        <dbReference type="ARBA" id="ARBA00022747"/>
    </source>
</evidence>
<feature type="domain" description="Type II methyltransferase M.Eco57I C-terminal" evidence="9">
    <location>
        <begin position="263"/>
        <end position="514"/>
    </location>
</feature>
<sequence length="541" mass="60650">MKFKADQTSQKLRGGYYTPQNLADYVTKWVLSNHPASVLEPSCGDGAFIQAIHNNHADAALAVECFELFDVEAQKAAQRCLDLGLGNATVTEGDYLLWANKQLAEQHQLYDGVLGNPPFIRYQFLENEFQVQAELVFKHLSQKFTKHTNAWVPFLLSALALLKPGGRLGMVIPSEIIHVMHAQSLRSYTGQVCSKIVIIDPKEIWFEDTLQGAVIIFAEKKIDPAQETEGVGIVSVNGFDFLAEDPNTLFARTPGINGETVAGKWTKAVLERDELALIQALVAHPAVHQFNDIATVDVGIVTGANEFFLVDNQTVEQYQLAEYAHPMFGRSQHCPGIVYDDSQHAENQRNGLPSNFLYIPDAFDELPLKVKEYILYGQSQELHTRYKCRIRKPWYKVPSVYSTSIGMLKRCHEAPRLILNQAEAYTTDTAYRVRSTFTSSENLVCSFLNPLTAITAELEGRYYGGGVLELVPSEIEQLYIPVVEGMEHDLAAINEQVKAGNIAAVIRSQGEKILARLGFTQADNDKLMQIWEKLKDRRLRK</sequence>
<dbReference type="InterPro" id="IPR054520">
    <property type="entry name" value="M_Eco57I_C"/>
</dbReference>
<keyword evidence="4 10" id="KW-0808">Transferase</keyword>
<dbReference type="GO" id="GO:0008170">
    <property type="term" value="F:N-methyltransferase activity"/>
    <property type="evidence" value="ECO:0007669"/>
    <property type="project" value="InterPro"/>
</dbReference>
<dbReference type="PANTHER" id="PTHR33841">
    <property type="entry name" value="DNA METHYLTRANSFERASE YEEA-RELATED"/>
    <property type="match status" value="1"/>
</dbReference>
<evidence type="ECO:0000259" key="9">
    <source>
        <dbReference type="Pfam" id="PF22837"/>
    </source>
</evidence>
<protein>
    <recommendedName>
        <fullName evidence="2">site-specific DNA-methyltransferase (adenine-specific)</fullName>
        <ecNumber evidence="2">2.1.1.72</ecNumber>
    </recommendedName>
</protein>